<protein>
    <recommendedName>
        <fullName evidence="4">Transmembrane protein</fullName>
    </recommendedName>
</protein>
<keyword evidence="3" id="KW-1185">Reference proteome</keyword>
<proteinExistence type="predicted"/>
<evidence type="ECO:0008006" key="4">
    <source>
        <dbReference type="Google" id="ProtNLM"/>
    </source>
</evidence>
<reference evidence="2 3" key="1">
    <citation type="journal article" date="2024" name="Plant Biotechnol. J.">
        <title>Dendrobium thyrsiflorum genome and its molecular insights into genes involved in important horticultural traits.</title>
        <authorList>
            <person name="Chen B."/>
            <person name="Wang J.Y."/>
            <person name="Zheng P.J."/>
            <person name="Li K.L."/>
            <person name="Liang Y.M."/>
            <person name="Chen X.F."/>
            <person name="Zhang C."/>
            <person name="Zhao X."/>
            <person name="He X."/>
            <person name="Zhang G.Q."/>
            <person name="Liu Z.J."/>
            <person name="Xu Q."/>
        </authorList>
    </citation>
    <scope>NUCLEOTIDE SEQUENCE [LARGE SCALE GENOMIC DNA]</scope>
    <source>
        <strain evidence="2">GZMU011</strain>
    </source>
</reference>
<comment type="caution">
    <text evidence="2">The sequence shown here is derived from an EMBL/GenBank/DDBJ whole genome shotgun (WGS) entry which is preliminary data.</text>
</comment>
<dbReference type="EMBL" id="JANQDX010000001">
    <property type="protein sequence ID" value="KAL0929141.1"/>
    <property type="molecule type" value="Genomic_DNA"/>
</dbReference>
<accession>A0ABD0W8P1</accession>
<dbReference type="PANTHER" id="PTHR33528">
    <property type="entry name" value="OS07G0239500 PROTEIN"/>
    <property type="match status" value="1"/>
</dbReference>
<feature type="transmembrane region" description="Helical" evidence="1">
    <location>
        <begin position="6"/>
        <end position="24"/>
    </location>
</feature>
<gene>
    <name evidence="2" type="ORF">M5K25_001083</name>
</gene>
<organism evidence="2 3">
    <name type="scientific">Dendrobium thyrsiflorum</name>
    <name type="common">Pinecone-like raceme dendrobium</name>
    <name type="synonym">Orchid</name>
    <dbReference type="NCBI Taxonomy" id="117978"/>
    <lineage>
        <taxon>Eukaryota</taxon>
        <taxon>Viridiplantae</taxon>
        <taxon>Streptophyta</taxon>
        <taxon>Embryophyta</taxon>
        <taxon>Tracheophyta</taxon>
        <taxon>Spermatophyta</taxon>
        <taxon>Magnoliopsida</taxon>
        <taxon>Liliopsida</taxon>
        <taxon>Asparagales</taxon>
        <taxon>Orchidaceae</taxon>
        <taxon>Epidendroideae</taxon>
        <taxon>Malaxideae</taxon>
        <taxon>Dendrobiinae</taxon>
        <taxon>Dendrobium</taxon>
    </lineage>
</organism>
<evidence type="ECO:0000256" key="1">
    <source>
        <dbReference type="SAM" id="Phobius"/>
    </source>
</evidence>
<dbReference type="AlphaFoldDB" id="A0ABD0W8P1"/>
<sequence>MGIFTNSFSFVMGIGCGIFVAQNYNVPNMKKLLKEWSSEAKHVEESYRKPKKDDK</sequence>
<dbReference type="InterPro" id="IPR027854">
    <property type="entry name" value="STMP1"/>
</dbReference>
<evidence type="ECO:0000313" key="3">
    <source>
        <dbReference type="Proteomes" id="UP001552299"/>
    </source>
</evidence>
<name>A0ABD0W8P1_DENTH</name>
<dbReference type="Proteomes" id="UP001552299">
    <property type="component" value="Unassembled WGS sequence"/>
</dbReference>
<keyword evidence="1" id="KW-1133">Transmembrane helix</keyword>
<dbReference type="Pfam" id="PF15054">
    <property type="entry name" value="DUF4535"/>
    <property type="match status" value="1"/>
</dbReference>
<dbReference type="PANTHER" id="PTHR33528:SF14">
    <property type="entry name" value="SOLUTE CARRIER FAMILY 35 MEMBER A4"/>
    <property type="match status" value="1"/>
</dbReference>
<evidence type="ECO:0000313" key="2">
    <source>
        <dbReference type="EMBL" id="KAL0929141.1"/>
    </source>
</evidence>
<keyword evidence="1" id="KW-0812">Transmembrane</keyword>
<keyword evidence="1" id="KW-0472">Membrane</keyword>